<evidence type="ECO:0000256" key="11">
    <source>
        <dbReference type="SAM" id="MobiDB-lite"/>
    </source>
</evidence>
<evidence type="ECO:0000256" key="2">
    <source>
        <dbReference type="ARBA" id="ARBA00022679"/>
    </source>
</evidence>
<feature type="compositionally biased region" description="Basic and acidic residues" evidence="11">
    <location>
        <begin position="95"/>
        <end position="104"/>
    </location>
</feature>
<keyword evidence="2 10" id="KW-0808">Transferase</keyword>
<dbReference type="GO" id="GO:0007052">
    <property type="term" value="P:mitotic spindle organization"/>
    <property type="evidence" value="ECO:0007669"/>
    <property type="project" value="TreeGrafter"/>
</dbReference>
<dbReference type="SMART" id="SM00220">
    <property type="entry name" value="S_TKc"/>
    <property type="match status" value="1"/>
</dbReference>
<dbReference type="Proteomes" id="UP000215335">
    <property type="component" value="Unassembled WGS sequence"/>
</dbReference>
<dbReference type="FunFam" id="3.30.200.20:FF:000042">
    <property type="entry name" value="Aurora kinase A"/>
    <property type="match status" value="1"/>
</dbReference>
<evidence type="ECO:0000256" key="10">
    <source>
        <dbReference type="RuleBase" id="RU361162"/>
    </source>
</evidence>
<feature type="compositionally biased region" description="Low complexity" evidence="11">
    <location>
        <begin position="149"/>
        <end position="160"/>
    </location>
</feature>
<reference evidence="14 15" key="1">
    <citation type="journal article" date="2017" name="Curr. Biol.">
        <title>The Evolution of Venom by Co-option of Single-Copy Genes.</title>
        <authorList>
            <person name="Martinson E.O."/>
            <person name="Mrinalini"/>
            <person name="Kelkar Y.D."/>
            <person name="Chang C.H."/>
            <person name="Werren J.H."/>
        </authorList>
    </citation>
    <scope>NUCLEOTIDE SEQUENCE [LARGE SCALE GENOMIC DNA]</scope>
    <source>
        <strain evidence="14 15">Alberta</strain>
        <tissue evidence="14">Whole body</tissue>
    </source>
</reference>
<dbReference type="Pfam" id="PF00659">
    <property type="entry name" value="POLO_box"/>
    <property type="match status" value="2"/>
</dbReference>
<comment type="catalytic activity">
    <reaction evidence="7 10">
        <text>L-threonyl-[protein] + ATP = O-phospho-L-threonyl-[protein] + ADP + H(+)</text>
        <dbReference type="Rhea" id="RHEA:46608"/>
        <dbReference type="Rhea" id="RHEA-COMP:11060"/>
        <dbReference type="Rhea" id="RHEA-COMP:11605"/>
        <dbReference type="ChEBI" id="CHEBI:15378"/>
        <dbReference type="ChEBI" id="CHEBI:30013"/>
        <dbReference type="ChEBI" id="CHEBI:30616"/>
        <dbReference type="ChEBI" id="CHEBI:61977"/>
        <dbReference type="ChEBI" id="CHEBI:456216"/>
        <dbReference type="EC" id="2.7.11.21"/>
    </reaction>
</comment>
<dbReference type="OrthoDB" id="408964at2759"/>
<feature type="domain" description="Protein kinase" evidence="12">
    <location>
        <begin position="270"/>
        <end position="522"/>
    </location>
</feature>
<feature type="compositionally biased region" description="Basic and acidic residues" evidence="11">
    <location>
        <begin position="14"/>
        <end position="26"/>
    </location>
</feature>
<dbReference type="SUPFAM" id="SSF82615">
    <property type="entry name" value="Polo-box domain"/>
    <property type="match status" value="2"/>
</dbReference>
<feature type="region of interest" description="Disordered" evidence="11">
    <location>
        <begin position="72"/>
        <end position="246"/>
    </location>
</feature>
<keyword evidence="1 10" id="KW-0723">Serine/threonine-protein kinase</keyword>
<dbReference type="AlphaFoldDB" id="A0A232F364"/>
<dbReference type="GO" id="GO:0005524">
    <property type="term" value="F:ATP binding"/>
    <property type="evidence" value="ECO:0007669"/>
    <property type="project" value="UniProtKB-UniRule"/>
</dbReference>
<feature type="compositionally biased region" description="Polar residues" evidence="11">
    <location>
        <begin position="237"/>
        <end position="246"/>
    </location>
</feature>
<accession>A0A232F364</accession>
<comment type="caution">
    <text evidence="14">The sequence shown here is derived from an EMBL/GenBank/DDBJ whole genome shotgun (WGS) entry which is preliminary data.</text>
</comment>
<evidence type="ECO:0000256" key="9">
    <source>
        <dbReference type="PROSITE-ProRule" id="PRU10141"/>
    </source>
</evidence>
<dbReference type="InterPro" id="IPR017441">
    <property type="entry name" value="Protein_kinase_ATP_BS"/>
</dbReference>
<dbReference type="EC" id="2.7.11.21" evidence="10"/>
<dbReference type="SUPFAM" id="SSF56112">
    <property type="entry name" value="Protein kinase-like (PK-like)"/>
    <property type="match status" value="1"/>
</dbReference>
<dbReference type="InterPro" id="IPR000719">
    <property type="entry name" value="Prot_kinase_dom"/>
</dbReference>
<evidence type="ECO:0000256" key="5">
    <source>
        <dbReference type="ARBA" id="ARBA00022777"/>
    </source>
</evidence>
<dbReference type="PANTHER" id="PTHR24345:SF0">
    <property type="entry name" value="CELL CYCLE SERINE_THREONINE-PROTEIN KINASE CDC5_MSD2"/>
    <property type="match status" value="1"/>
</dbReference>
<dbReference type="CDD" id="cd13117">
    <property type="entry name" value="POLO_box_2"/>
    <property type="match status" value="1"/>
</dbReference>
<feature type="compositionally biased region" description="Low complexity" evidence="11">
    <location>
        <begin position="74"/>
        <end position="94"/>
    </location>
</feature>
<dbReference type="GO" id="GO:0000776">
    <property type="term" value="C:kinetochore"/>
    <property type="evidence" value="ECO:0007669"/>
    <property type="project" value="TreeGrafter"/>
</dbReference>
<dbReference type="PROSITE" id="PS50078">
    <property type="entry name" value="POLO_BOX"/>
    <property type="match status" value="2"/>
</dbReference>
<evidence type="ECO:0000256" key="3">
    <source>
        <dbReference type="ARBA" id="ARBA00022737"/>
    </source>
</evidence>
<dbReference type="CDD" id="cd13118">
    <property type="entry name" value="POLO_box_1"/>
    <property type="match status" value="1"/>
</dbReference>
<feature type="region of interest" description="Disordered" evidence="11">
    <location>
        <begin position="1"/>
        <end position="26"/>
    </location>
</feature>
<dbReference type="Pfam" id="PF00069">
    <property type="entry name" value="Pkinase"/>
    <property type="match status" value="1"/>
</dbReference>
<dbReference type="GO" id="GO:0000922">
    <property type="term" value="C:spindle pole"/>
    <property type="evidence" value="ECO:0007669"/>
    <property type="project" value="TreeGrafter"/>
</dbReference>
<keyword evidence="6 9" id="KW-0067">ATP-binding</keyword>
<dbReference type="InterPro" id="IPR036947">
    <property type="entry name" value="POLO_box_dom_sf"/>
</dbReference>
<keyword evidence="3" id="KW-0677">Repeat</keyword>
<dbReference type="PROSITE" id="PS00107">
    <property type="entry name" value="PROTEIN_KINASE_ATP"/>
    <property type="match status" value="1"/>
</dbReference>
<evidence type="ECO:0000259" key="12">
    <source>
        <dbReference type="PROSITE" id="PS50011"/>
    </source>
</evidence>
<comment type="similarity">
    <text evidence="10">Belongs to the protein kinase superfamily. Ser/Thr protein kinase family. CDC5/Polo subfamily.</text>
</comment>
<dbReference type="GO" id="GO:0005813">
    <property type="term" value="C:centrosome"/>
    <property type="evidence" value="ECO:0007669"/>
    <property type="project" value="TreeGrafter"/>
</dbReference>
<organism evidence="14 15">
    <name type="scientific">Trichomalopsis sarcophagae</name>
    <dbReference type="NCBI Taxonomy" id="543379"/>
    <lineage>
        <taxon>Eukaryota</taxon>
        <taxon>Metazoa</taxon>
        <taxon>Ecdysozoa</taxon>
        <taxon>Arthropoda</taxon>
        <taxon>Hexapoda</taxon>
        <taxon>Insecta</taxon>
        <taxon>Pterygota</taxon>
        <taxon>Neoptera</taxon>
        <taxon>Endopterygota</taxon>
        <taxon>Hymenoptera</taxon>
        <taxon>Apocrita</taxon>
        <taxon>Proctotrupomorpha</taxon>
        <taxon>Chalcidoidea</taxon>
        <taxon>Pteromalidae</taxon>
        <taxon>Pteromalinae</taxon>
        <taxon>Trichomalopsis</taxon>
    </lineage>
</organism>
<dbReference type="Gene3D" id="1.10.510.10">
    <property type="entry name" value="Transferase(Phosphotransferase) domain 1"/>
    <property type="match status" value="1"/>
</dbReference>
<evidence type="ECO:0000256" key="7">
    <source>
        <dbReference type="ARBA" id="ARBA00047802"/>
    </source>
</evidence>
<dbReference type="PROSITE" id="PS00108">
    <property type="entry name" value="PROTEIN_KINASE_ST"/>
    <property type="match status" value="1"/>
</dbReference>
<dbReference type="InterPro" id="IPR000959">
    <property type="entry name" value="POLO_box_dom"/>
</dbReference>
<feature type="compositionally biased region" description="Low complexity" evidence="11">
    <location>
        <begin position="581"/>
        <end position="592"/>
    </location>
</feature>
<dbReference type="GO" id="GO:0106310">
    <property type="term" value="F:protein serine kinase activity"/>
    <property type="evidence" value="ECO:0007669"/>
    <property type="project" value="RHEA"/>
</dbReference>
<evidence type="ECO:0000313" key="14">
    <source>
        <dbReference type="EMBL" id="OXU25022.1"/>
    </source>
</evidence>
<name>A0A232F364_9HYME</name>
<evidence type="ECO:0000313" key="15">
    <source>
        <dbReference type="Proteomes" id="UP000215335"/>
    </source>
</evidence>
<keyword evidence="4 9" id="KW-0547">Nucleotide-binding</keyword>
<dbReference type="InterPro" id="IPR033701">
    <property type="entry name" value="POLO_box_1"/>
</dbReference>
<proteinExistence type="inferred from homology"/>
<feature type="binding site" evidence="9">
    <location>
        <position position="299"/>
    </location>
    <ligand>
        <name>ATP</name>
        <dbReference type="ChEBI" id="CHEBI:30616"/>
    </ligand>
</feature>
<evidence type="ECO:0000256" key="1">
    <source>
        <dbReference type="ARBA" id="ARBA00022527"/>
    </source>
</evidence>
<dbReference type="InterPro" id="IPR011009">
    <property type="entry name" value="Kinase-like_dom_sf"/>
</dbReference>
<dbReference type="EMBL" id="NNAY01001135">
    <property type="protein sequence ID" value="OXU25022.1"/>
    <property type="molecule type" value="Genomic_DNA"/>
</dbReference>
<evidence type="ECO:0000259" key="13">
    <source>
        <dbReference type="PROSITE" id="PS50078"/>
    </source>
</evidence>
<dbReference type="GO" id="GO:0005634">
    <property type="term" value="C:nucleus"/>
    <property type="evidence" value="ECO:0007669"/>
    <property type="project" value="TreeGrafter"/>
</dbReference>
<dbReference type="InterPro" id="IPR033695">
    <property type="entry name" value="POLO_box_2"/>
</dbReference>
<evidence type="ECO:0000256" key="4">
    <source>
        <dbReference type="ARBA" id="ARBA00022741"/>
    </source>
</evidence>
<dbReference type="PROSITE" id="PS50011">
    <property type="entry name" value="PROTEIN_KINASE_DOM"/>
    <property type="match status" value="1"/>
</dbReference>
<evidence type="ECO:0000256" key="8">
    <source>
        <dbReference type="ARBA" id="ARBA00048347"/>
    </source>
</evidence>
<dbReference type="InterPro" id="IPR008271">
    <property type="entry name" value="Ser/Thr_kinase_AS"/>
</dbReference>
<feature type="compositionally biased region" description="Low complexity" evidence="11">
    <location>
        <begin position="182"/>
        <end position="199"/>
    </location>
</feature>
<keyword evidence="5 10" id="KW-0418">Kinase</keyword>
<dbReference type="GO" id="GO:0005737">
    <property type="term" value="C:cytoplasm"/>
    <property type="evidence" value="ECO:0007669"/>
    <property type="project" value="TreeGrafter"/>
</dbReference>
<feature type="domain" description="POLO box" evidence="13">
    <location>
        <begin position="799"/>
        <end position="896"/>
    </location>
</feature>
<sequence length="903" mass="101422">MSADVAQPPSPPRISDEKNLDPEYGKAREKEIENICSITHQPRTCIECGKIQLVTLFPDRFPVARNQSATCLVSGSRRSSEQQISSGSSSLRLTGSDDQHEKKSSPPVSSSYLRRGRRRSDCTETGSIGYGSSAPLESETSYSSHPGYPSKAPAAQPKSPRISGEIQVVPQPQIHHHSHQNPQTSSPSSASQSSSTPSSGAYVDVSSSARLAGVAGSTTTSNGTRRPKKAVVKSRTTELSTGPSSLSWNGSLAAERETGYVVDSEKGNAYYKGHLLGKGGFARVYLITDIATRKQYACKIIPKHQMQKIHMQKIAREIMIHKELNHVNVVQMHHYFEDTLNVYMLLEACPKKSLVDVLKYRGHVSEPEARYYMKQMVTGVAYIHSQKVIHRDLKPGNMFLSEKMIVKIGDFGLATQSDGQRRRVTICGTPNFIAPEVLFKQSYSYEADVWALGCILYVLLAGQPPFDSSTLKETYSRICNHRYKELDDTMASRAGQELVRWLLQPNPELRLPLDLVKEHPYLTQEYVPSTLPDSCCYQAPRLPFTEKTSALTSFSTSLNFLPAQRNINQQQANPQLVQAIQSQNNQAAAQSQDGRKPKKKKKKVSSWLASWRLPKLPRFRQRISSVLCLESRKKQQQMLGVGVADVTANFSGAQVQLMSRALEDCLVAVAKTTVNKTRCNPSLVDDFAPLFITKWIDYSNKYGLAFQLSDRSVGVLFNDSTKMSYTHDRKRVEYTTADDEITRYNRERNVPTHLQKKLELLLHFTDYMDKHLTEGGEVMEQAEEQGAVRRASRTNSVPLMRRWLRTSKAIVMELSGPLLQMNFFDDHTKLIVSQELLPQQQPARGGSSRSGYLVTYIDCDRRASTYWLNDLRDYGCAPELHERLLYVHKVAKEFAELDAGQRH</sequence>
<dbReference type="GO" id="GO:0004674">
    <property type="term" value="F:protein serine/threonine kinase activity"/>
    <property type="evidence" value="ECO:0007669"/>
    <property type="project" value="UniProtKB-KW"/>
</dbReference>
<feature type="region of interest" description="Disordered" evidence="11">
    <location>
        <begin position="581"/>
        <end position="603"/>
    </location>
</feature>
<feature type="domain" description="POLO box" evidence="13">
    <location>
        <begin position="691"/>
        <end position="770"/>
    </location>
</feature>
<dbReference type="STRING" id="543379.A0A232F364"/>
<protein>
    <recommendedName>
        <fullName evidence="10">Serine/threonine-protein kinase PLK</fullName>
        <ecNumber evidence="10">2.7.11.21</ecNumber>
    </recommendedName>
    <alternativeName>
        <fullName evidence="10">Polo-like kinase</fullName>
    </alternativeName>
</protein>
<evidence type="ECO:0000256" key="6">
    <source>
        <dbReference type="ARBA" id="ARBA00022840"/>
    </source>
</evidence>
<dbReference type="Gene3D" id="3.30.1120.30">
    <property type="entry name" value="POLO box domain"/>
    <property type="match status" value="2"/>
</dbReference>
<keyword evidence="15" id="KW-1185">Reference proteome</keyword>
<dbReference type="FunFam" id="1.10.510.10:FF:000571">
    <property type="entry name" value="Maternal embryonic leucine zipper kinase"/>
    <property type="match status" value="1"/>
</dbReference>
<dbReference type="PANTHER" id="PTHR24345">
    <property type="entry name" value="SERINE/THREONINE-PROTEIN KINASE PLK"/>
    <property type="match status" value="1"/>
</dbReference>
<gene>
    <name evidence="14" type="ORF">TSAR_000080</name>
</gene>
<comment type="catalytic activity">
    <reaction evidence="8">
        <text>L-seryl-[protein] + ATP = O-phospho-L-seryl-[protein] + ADP + H(+)</text>
        <dbReference type="Rhea" id="RHEA:17989"/>
        <dbReference type="Rhea" id="RHEA-COMP:9863"/>
        <dbReference type="Rhea" id="RHEA-COMP:11604"/>
        <dbReference type="ChEBI" id="CHEBI:15378"/>
        <dbReference type="ChEBI" id="CHEBI:29999"/>
        <dbReference type="ChEBI" id="CHEBI:30616"/>
        <dbReference type="ChEBI" id="CHEBI:83421"/>
        <dbReference type="ChEBI" id="CHEBI:456216"/>
        <dbReference type="EC" id="2.7.11.21"/>
    </reaction>
</comment>